<proteinExistence type="predicted"/>
<sequence>MVRAAIGYLSCQEEKGVHCSAWGQAGQRSADEEERNEEVHLSPEYGWSGRGCIEFRVAPHDGIH</sequence>
<dbReference type="EMBL" id="BMMH01000005">
    <property type="protein sequence ID" value="GGL14499.1"/>
    <property type="molecule type" value="Genomic_DNA"/>
</dbReference>
<gene>
    <name evidence="1" type="ORF">GCM10011588_31300</name>
</gene>
<name>A0A917VU09_9NOCA</name>
<comment type="caution">
    <text evidence="1">The sequence shown here is derived from an EMBL/GenBank/DDBJ whole genome shotgun (WGS) entry which is preliminary data.</text>
</comment>
<protein>
    <submittedName>
        <fullName evidence="1">Uncharacterized protein</fullName>
    </submittedName>
</protein>
<evidence type="ECO:0000313" key="1">
    <source>
        <dbReference type="EMBL" id="GGL14499.1"/>
    </source>
</evidence>
<organism evidence="1 2">
    <name type="scientific">Nocardia jinanensis</name>
    <dbReference type="NCBI Taxonomy" id="382504"/>
    <lineage>
        <taxon>Bacteria</taxon>
        <taxon>Bacillati</taxon>
        <taxon>Actinomycetota</taxon>
        <taxon>Actinomycetes</taxon>
        <taxon>Mycobacteriales</taxon>
        <taxon>Nocardiaceae</taxon>
        <taxon>Nocardia</taxon>
    </lineage>
</organism>
<dbReference type="Proteomes" id="UP000638263">
    <property type="component" value="Unassembled WGS sequence"/>
</dbReference>
<accession>A0A917VU09</accession>
<reference evidence="1" key="1">
    <citation type="journal article" date="2014" name="Int. J. Syst. Evol. Microbiol.">
        <title>Complete genome sequence of Corynebacterium casei LMG S-19264T (=DSM 44701T), isolated from a smear-ripened cheese.</title>
        <authorList>
            <consortium name="US DOE Joint Genome Institute (JGI-PGF)"/>
            <person name="Walter F."/>
            <person name="Albersmeier A."/>
            <person name="Kalinowski J."/>
            <person name="Ruckert C."/>
        </authorList>
    </citation>
    <scope>NUCLEOTIDE SEQUENCE</scope>
    <source>
        <strain evidence="1">CGMCC 4.3508</strain>
    </source>
</reference>
<keyword evidence="2" id="KW-1185">Reference proteome</keyword>
<dbReference type="AlphaFoldDB" id="A0A917VU09"/>
<reference evidence="1" key="2">
    <citation type="submission" date="2020-09" db="EMBL/GenBank/DDBJ databases">
        <authorList>
            <person name="Sun Q."/>
            <person name="Zhou Y."/>
        </authorList>
    </citation>
    <scope>NUCLEOTIDE SEQUENCE</scope>
    <source>
        <strain evidence="1">CGMCC 4.3508</strain>
    </source>
</reference>
<evidence type="ECO:0000313" key="2">
    <source>
        <dbReference type="Proteomes" id="UP000638263"/>
    </source>
</evidence>